<evidence type="ECO:0000313" key="4">
    <source>
        <dbReference type="EMBL" id="CAL6053812.1"/>
    </source>
</evidence>
<keyword evidence="5" id="KW-1185">Reference proteome</keyword>
<sequence length="1107" mass="128340">MTEIKIAESQQNTVNESINKQNNSDDALTNNINKQYQKYLETNQQICDDAIQNVYLLYSQLITTTFDKIRQDMENRRVHVMFEKQLNCDPLLDHDLPKNIYPLFEHSFVSNKQILLEVNRAGLKLFIEKAINDACLAEIRLRVQTQNDYEKAMRRLYFLEQNSKNSENTIQLLVSQLEANREQTKRLYQAAKDSFESRKRFGTLFQPDLFKEVEIQQEEVDLKNMKTGTKFDQLIQTLKDQLLISERERESQAKQIEDMSRQVKMMPQCLAENKQLKQELLNANELMKTFTDNFNSMQEDSSRQMQKLRLKMQEANETLQKKDKEIEENQKHMQSQAERVDTLTDQCDQLDTLLRNKNGIISELREQIAELNNNITELKAKIQQLELQLQQEPQSSSSEEQVQIESPEQVQQVKSPTKQTLVEKQEVPKIINIPQPKEVPVKQKLLDDLQTINNIQHDIIQELTGQNIVFNGKKKSEYTFVTPTDTRTNQKQALQQRGFKEDLLNSVQYMLKNQLEYIPKAVQTDAMISRESLDLIEIKNNTIQEDYVPDKVTIIINKSDEKLPSARFSSSKSAEQKLQQTVTQQQFQIKQQQQQIIELQKTVDKQKELEINYINQNQQAALNNQFNTQPLEELKQLNDNKEPEPVQKEPEQRQTLPKTKLPNQPPKNIKPEQRINSSQLNGSQLKSPKSKTTTEQVKQQLNSPQEEVKQNQEEIQEQQIQQQQQQEEINPKQNLKESALPKIAQNKKQSAGKQIISQKTTPNLNDSTNKTDNKVEEEKQQKVVKQKQNNNISVSNLSTSNVGASKSNMSQEPQQILKNYTNQYQQCDEEEKILTKVSSTSPIPQFKATAEQLFIKQHQKTAEVYGKLMADLDQAAEVVEQATQVAIASLDEFNDVGVQVPEINITQNMTKAETNAQLKTIRAIYSANKTLRQFKLTRKQLIPENFEIPEVFQRLYNLAKFIKDRREQIKLQYDQEIRFYAEKSLAALRMSNVLKTDDLTMIAPKSQSMMRIQSMQPDKSMVPLFELEGGVFETDFITMNPSKPPKEIQLIKKSSQDTEYQRHLTKISNSQLGDSEFMEALFDSGVMESSVVTNSRVKSQMFRRGAK</sequence>
<feature type="compositionally biased region" description="Polar residues" evidence="2">
    <location>
        <begin position="746"/>
        <end position="768"/>
    </location>
</feature>
<organism evidence="3">
    <name type="scientific">Hexamita inflata</name>
    <dbReference type="NCBI Taxonomy" id="28002"/>
    <lineage>
        <taxon>Eukaryota</taxon>
        <taxon>Metamonada</taxon>
        <taxon>Diplomonadida</taxon>
        <taxon>Hexamitidae</taxon>
        <taxon>Hexamitinae</taxon>
        <taxon>Hexamita</taxon>
    </lineage>
</organism>
<accession>A0AA86QDW9</accession>
<feature type="compositionally biased region" description="Basic and acidic residues" evidence="2">
    <location>
        <begin position="640"/>
        <end position="652"/>
    </location>
</feature>
<feature type="compositionally biased region" description="Low complexity" evidence="2">
    <location>
        <begin position="717"/>
        <end position="730"/>
    </location>
</feature>
<feature type="region of interest" description="Disordered" evidence="2">
    <location>
        <begin position="640"/>
        <end position="730"/>
    </location>
</feature>
<feature type="coiled-coil region" evidence="1">
    <location>
        <begin position="582"/>
        <end position="609"/>
    </location>
</feature>
<evidence type="ECO:0000313" key="5">
    <source>
        <dbReference type="Proteomes" id="UP001642409"/>
    </source>
</evidence>
<feature type="region of interest" description="Disordered" evidence="2">
    <location>
        <begin position="391"/>
        <end position="418"/>
    </location>
</feature>
<reference evidence="4 5" key="2">
    <citation type="submission" date="2024-07" db="EMBL/GenBank/DDBJ databases">
        <authorList>
            <person name="Akdeniz Z."/>
        </authorList>
    </citation>
    <scope>NUCLEOTIDE SEQUENCE [LARGE SCALE GENOMIC DNA]</scope>
</reference>
<dbReference type="AlphaFoldDB" id="A0AA86QDW9"/>
<dbReference type="EMBL" id="CATOUU010000823">
    <property type="protein sequence ID" value="CAI9951259.1"/>
    <property type="molecule type" value="Genomic_DNA"/>
</dbReference>
<feature type="region of interest" description="Disordered" evidence="2">
    <location>
        <begin position="744"/>
        <end position="787"/>
    </location>
</feature>
<feature type="compositionally biased region" description="Low complexity" evidence="2">
    <location>
        <begin position="391"/>
        <end position="413"/>
    </location>
</feature>
<reference evidence="3" key="1">
    <citation type="submission" date="2023-06" db="EMBL/GenBank/DDBJ databases">
        <authorList>
            <person name="Kurt Z."/>
        </authorList>
    </citation>
    <scope>NUCLEOTIDE SEQUENCE</scope>
</reference>
<gene>
    <name evidence="3" type="ORF">HINF_LOCUS38904</name>
    <name evidence="4" type="ORF">HINF_LOCUS45668</name>
</gene>
<name>A0AA86QDW9_9EUKA</name>
<proteinExistence type="predicted"/>
<protein>
    <submittedName>
        <fullName evidence="3">Uncharacterized protein</fullName>
    </submittedName>
</protein>
<dbReference type="Proteomes" id="UP001642409">
    <property type="component" value="Unassembled WGS sequence"/>
</dbReference>
<dbReference type="EMBL" id="CAXDID020000199">
    <property type="protein sequence ID" value="CAL6053812.1"/>
    <property type="molecule type" value="Genomic_DNA"/>
</dbReference>
<evidence type="ECO:0000256" key="2">
    <source>
        <dbReference type="SAM" id="MobiDB-lite"/>
    </source>
</evidence>
<keyword evidence="1" id="KW-0175">Coiled coil</keyword>
<feature type="compositionally biased region" description="Basic and acidic residues" evidence="2">
    <location>
        <begin position="769"/>
        <end position="781"/>
    </location>
</feature>
<feature type="compositionally biased region" description="Polar residues" evidence="2">
    <location>
        <begin position="674"/>
        <end position="704"/>
    </location>
</feature>
<evidence type="ECO:0000256" key="1">
    <source>
        <dbReference type="SAM" id="Coils"/>
    </source>
</evidence>
<comment type="caution">
    <text evidence="3">The sequence shown here is derived from an EMBL/GenBank/DDBJ whole genome shotgun (WGS) entry which is preliminary data.</text>
</comment>
<evidence type="ECO:0000313" key="3">
    <source>
        <dbReference type="EMBL" id="CAI9951259.1"/>
    </source>
</evidence>